<evidence type="ECO:0000313" key="2">
    <source>
        <dbReference type="EMBL" id="ALN60717.1"/>
    </source>
</evidence>
<dbReference type="EMBL" id="CP013140">
    <property type="protein sequence ID" value="ALN60717.1"/>
    <property type="molecule type" value="Genomic_DNA"/>
</dbReference>
<evidence type="ECO:0000256" key="1">
    <source>
        <dbReference type="SAM" id="MobiDB-lite"/>
    </source>
</evidence>
<evidence type="ECO:0000313" key="3">
    <source>
        <dbReference type="Proteomes" id="UP000061569"/>
    </source>
</evidence>
<accession>A0A0S2DQR2</accession>
<proteinExistence type="predicted"/>
<name>A0A0S2DQR2_LYSEN</name>
<protein>
    <submittedName>
        <fullName evidence="2">Uncharacterized protein</fullName>
    </submittedName>
</protein>
<dbReference type="PATRIC" id="fig|69.6.peg.5291"/>
<sequence>MNIYKNLMFLHGHFVDPRDADDDERPAAPAPAQRPAAYVPASRPAQAAPRADWRRWWLRLWPAQSARVEAGCDGARCA</sequence>
<feature type="compositionally biased region" description="Low complexity" evidence="1">
    <location>
        <begin position="30"/>
        <end position="49"/>
    </location>
</feature>
<dbReference type="KEGG" id="lez:GLE_5376"/>
<gene>
    <name evidence="2" type="ORF">GLE_5376</name>
</gene>
<organism evidence="2 3">
    <name type="scientific">Lysobacter enzymogenes</name>
    <dbReference type="NCBI Taxonomy" id="69"/>
    <lineage>
        <taxon>Bacteria</taxon>
        <taxon>Pseudomonadati</taxon>
        <taxon>Pseudomonadota</taxon>
        <taxon>Gammaproteobacteria</taxon>
        <taxon>Lysobacterales</taxon>
        <taxon>Lysobacteraceae</taxon>
        <taxon>Lysobacter</taxon>
    </lineage>
</organism>
<dbReference type="AlphaFoldDB" id="A0A0S2DQR2"/>
<reference evidence="2 3" key="1">
    <citation type="submission" date="2015-11" db="EMBL/GenBank/DDBJ databases">
        <title>Genome sequences of Lysobacter enzymogenes strain C3 and Lysobacter antibioticus ATCC 29479.</title>
        <authorList>
            <person name="Kobayashi D.Y."/>
        </authorList>
    </citation>
    <scope>NUCLEOTIDE SEQUENCE [LARGE SCALE GENOMIC DNA]</scope>
    <source>
        <strain evidence="2 3">C3</strain>
    </source>
</reference>
<feature type="region of interest" description="Disordered" evidence="1">
    <location>
        <begin position="18"/>
        <end position="49"/>
    </location>
</feature>
<dbReference type="Proteomes" id="UP000061569">
    <property type="component" value="Chromosome"/>
</dbReference>